<dbReference type="InterPro" id="IPR057739">
    <property type="entry name" value="Glyco_hydro_29_N"/>
</dbReference>
<evidence type="ECO:0000256" key="7">
    <source>
        <dbReference type="ARBA" id="ARBA00022729"/>
    </source>
</evidence>
<dbReference type="Gene3D" id="2.60.40.1180">
    <property type="entry name" value="Golgi alpha-mannosidase II"/>
    <property type="match status" value="1"/>
</dbReference>
<dbReference type="GO" id="GO:0016139">
    <property type="term" value="P:glycoside catabolic process"/>
    <property type="evidence" value="ECO:0007669"/>
    <property type="project" value="TreeGrafter"/>
</dbReference>
<dbReference type="GO" id="GO:0004560">
    <property type="term" value="F:alpha-L-fucosidase activity"/>
    <property type="evidence" value="ECO:0007669"/>
    <property type="project" value="UniProtKB-EC"/>
</dbReference>
<protein>
    <recommendedName>
        <fullName evidence="11">Putative alpha-L-fucosidase</fullName>
        <ecNumber evidence="6">3.2.1.51</ecNumber>
    </recommendedName>
    <alternativeName>
        <fullName evidence="12">Alpha-L-fucoside fucohydrolase</fullName>
    </alternativeName>
</protein>
<evidence type="ECO:0000259" key="14">
    <source>
        <dbReference type="Pfam" id="PF01120"/>
    </source>
</evidence>
<accession>A0AAV6TYB8</accession>
<organism evidence="16 17">
    <name type="scientific">Oedothorax gibbosus</name>
    <dbReference type="NCBI Taxonomy" id="931172"/>
    <lineage>
        <taxon>Eukaryota</taxon>
        <taxon>Metazoa</taxon>
        <taxon>Ecdysozoa</taxon>
        <taxon>Arthropoda</taxon>
        <taxon>Chelicerata</taxon>
        <taxon>Arachnida</taxon>
        <taxon>Araneae</taxon>
        <taxon>Araneomorphae</taxon>
        <taxon>Entelegynae</taxon>
        <taxon>Araneoidea</taxon>
        <taxon>Linyphiidae</taxon>
        <taxon>Erigoninae</taxon>
        <taxon>Oedothorax</taxon>
    </lineage>
</organism>
<feature type="signal peptide" evidence="13">
    <location>
        <begin position="1"/>
        <end position="23"/>
    </location>
</feature>
<comment type="catalytic activity">
    <reaction evidence="1">
        <text>a neolactoside IV(2)-alpha-Fuc-nLc4Cer(d18:1(4E)) + H2O = a neolactoside nLc4Cer(d18:1(4E)) + L-fucose</text>
        <dbReference type="Rhea" id="RHEA:48224"/>
        <dbReference type="ChEBI" id="CHEBI:2181"/>
        <dbReference type="ChEBI" id="CHEBI:15377"/>
        <dbReference type="ChEBI" id="CHEBI:17006"/>
        <dbReference type="ChEBI" id="CHEBI:28691"/>
    </reaction>
    <physiologicalReaction direction="left-to-right" evidence="1">
        <dbReference type="Rhea" id="RHEA:48225"/>
    </physiologicalReaction>
</comment>
<feature type="chain" id="PRO_5043115917" description="Putative alpha-L-fucosidase" evidence="13">
    <location>
        <begin position="24"/>
        <end position="451"/>
    </location>
</feature>
<dbReference type="EC" id="3.2.1.51" evidence="6"/>
<dbReference type="InterPro" id="IPR016286">
    <property type="entry name" value="FUC_metazoa-typ"/>
</dbReference>
<dbReference type="PIRSF" id="PIRSF001092">
    <property type="entry name" value="Alpha-L-fucosidase"/>
    <property type="match status" value="1"/>
</dbReference>
<evidence type="ECO:0000259" key="15">
    <source>
        <dbReference type="Pfam" id="PF16757"/>
    </source>
</evidence>
<name>A0AAV6TYB8_9ARAC</name>
<comment type="subunit">
    <text evidence="5">Homotetramer.</text>
</comment>
<evidence type="ECO:0000256" key="12">
    <source>
        <dbReference type="ARBA" id="ARBA00081661"/>
    </source>
</evidence>
<evidence type="ECO:0000256" key="8">
    <source>
        <dbReference type="ARBA" id="ARBA00022801"/>
    </source>
</evidence>
<comment type="function">
    <text evidence="3">Alpha-L-fucosidase is responsible for hydrolyzing the alpha-1,6-linked fucose joined to the reducing-end N-acetylglucosamine of the carbohydrate moieties of glycoproteins.</text>
</comment>
<dbReference type="PRINTS" id="PR00741">
    <property type="entry name" value="GLHYDRLASE29"/>
</dbReference>
<dbReference type="EMBL" id="JAFNEN010000876">
    <property type="protein sequence ID" value="KAG8176477.1"/>
    <property type="molecule type" value="Genomic_DNA"/>
</dbReference>
<gene>
    <name evidence="16" type="ORF">JTE90_007148</name>
</gene>
<dbReference type="SUPFAM" id="SSF51445">
    <property type="entry name" value="(Trans)glycosidases"/>
    <property type="match status" value="1"/>
</dbReference>
<evidence type="ECO:0000256" key="13">
    <source>
        <dbReference type="PIRNR" id="PIRNR001092"/>
    </source>
</evidence>
<keyword evidence="8 13" id="KW-0378">Hydrolase</keyword>
<keyword evidence="10 13" id="KW-0326">Glycosidase</keyword>
<evidence type="ECO:0000256" key="9">
    <source>
        <dbReference type="ARBA" id="ARBA00023180"/>
    </source>
</evidence>
<comment type="caution">
    <text evidence="16">The sequence shown here is derived from an EMBL/GenBank/DDBJ whole genome shotgun (WGS) entry which is preliminary data.</text>
</comment>
<proteinExistence type="inferred from homology"/>
<dbReference type="GO" id="GO:0005764">
    <property type="term" value="C:lysosome"/>
    <property type="evidence" value="ECO:0007669"/>
    <property type="project" value="TreeGrafter"/>
</dbReference>
<evidence type="ECO:0000256" key="11">
    <source>
        <dbReference type="ARBA" id="ARBA00074133"/>
    </source>
</evidence>
<evidence type="ECO:0000256" key="10">
    <source>
        <dbReference type="ARBA" id="ARBA00023295"/>
    </source>
</evidence>
<evidence type="ECO:0000256" key="4">
    <source>
        <dbReference type="ARBA" id="ARBA00007951"/>
    </source>
</evidence>
<dbReference type="PANTHER" id="PTHR10030">
    <property type="entry name" value="ALPHA-L-FUCOSIDASE"/>
    <property type="match status" value="1"/>
</dbReference>
<evidence type="ECO:0000256" key="5">
    <source>
        <dbReference type="ARBA" id="ARBA00011881"/>
    </source>
</evidence>
<evidence type="ECO:0000256" key="2">
    <source>
        <dbReference type="ARBA" id="ARBA00000419"/>
    </source>
</evidence>
<keyword evidence="17" id="KW-1185">Reference proteome</keyword>
<comment type="similarity">
    <text evidence="4 13">Belongs to the glycosyl hydrolase 29 family.</text>
</comment>
<dbReference type="InterPro" id="IPR031919">
    <property type="entry name" value="Fucosidase_C"/>
</dbReference>
<feature type="domain" description="Alpha-L-fucosidase C-terminal" evidence="15">
    <location>
        <begin position="366"/>
        <end position="450"/>
    </location>
</feature>
<dbReference type="InterPro" id="IPR000933">
    <property type="entry name" value="Glyco_hydro_29"/>
</dbReference>
<keyword evidence="9" id="KW-0325">Glycoprotein</keyword>
<evidence type="ECO:0000256" key="6">
    <source>
        <dbReference type="ARBA" id="ARBA00012662"/>
    </source>
</evidence>
<dbReference type="AlphaFoldDB" id="A0AAV6TYB8"/>
<keyword evidence="7 13" id="KW-0732">Signal</keyword>
<dbReference type="FunFam" id="2.60.40.1180:FF:000013">
    <property type="entry name" value="Alpha-L-fucosidase"/>
    <property type="match status" value="1"/>
</dbReference>
<dbReference type="GO" id="GO:0006004">
    <property type="term" value="P:fucose metabolic process"/>
    <property type="evidence" value="ECO:0007669"/>
    <property type="project" value="InterPro"/>
</dbReference>
<evidence type="ECO:0000313" key="16">
    <source>
        <dbReference type="EMBL" id="KAG8176477.1"/>
    </source>
</evidence>
<dbReference type="PANTHER" id="PTHR10030:SF37">
    <property type="entry name" value="ALPHA-L-FUCOSIDASE-RELATED"/>
    <property type="match status" value="1"/>
</dbReference>
<dbReference type="FunFam" id="3.20.20.80:FF:000027">
    <property type="entry name" value="Alpha-L-fucosidase"/>
    <property type="match status" value="1"/>
</dbReference>
<dbReference type="Gene3D" id="3.20.20.80">
    <property type="entry name" value="Glycosidases"/>
    <property type="match status" value="1"/>
</dbReference>
<evidence type="ECO:0000256" key="3">
    <source>
        <dbReference type="ARBA" id="ARBA00004071"/>
    </source>
</evidence>
<dbReference type="Proteomes" id="UP000827092">
    <property type="component" value="Unassembled WGS sequence"/>
</dbReference>
<sequence>MNIFLKIFPVFLLVLCYLSVTQGKYTADWVSLDSRPLPLWYDDVKIGIFIHWGVFAVPGFGSEWFWSNWKGNASAYVDFMNKNYKPGFSYAEFGPMFTAEFYDPEKWAELFETSGAKYVVLTSKHHEGYTLWPSKVSWNWNAMDVGPKRDLLGDLAKAIRNKTDIHFGVYHSMFDWFHPLYLLDKQNNYKTQFFVDTKALPELFELVNLYEPEVIWSDGDWEATDTYWKAKEFLAWLYNESPVKDKIVVNDRWGSNIPCHHGGYYTCTDRFNPKTLQTHKWENAMTLDKGSWGFRRNVDLSGFLTVDELITTLAETVSCGGNLLINVGPTPDGRIIPIFEERLRQLGSWLKVNGESIYSTVPWTAQNDTLTPGVWYTSKGSTVYAIVLEWPKNNKLELGSLNADSSNKIYMLGYQNRLKFTSHATGGVTISFPYLSPNDMPCQWAWVLKVL</sequence>
<comment type="catalytic activity">
    <reaction evidence="2">
        <text>a neolactoside IV(2)-alpha-Fuc-nLc4Cer(d18:0) + H2O = a neolactoside nLc4Cer(d18:0) + L-fucose</text>
        <dbReference type="Rhea" id="RHEA:49308"/>
        <dbReference type="ChEBI" id="CHEBI:2181"/>
        <dbReference type="ChEBI" id="CHEBI:15377"/>
        <dbReference type="ChEBI" id="CHEBI:91119"/>
        <dbReference type="ChEBI" id="CHEBI:91121"/>
    </reaction>
    <physiologicalReaction direction="left-to-right" evidence="2">
        <dbReference type="Rhea" id="RHEA:49309"/>
    </physiologicalReaction>
</comment>
<feature type="domain" description="Glycoside hydrolase family 29 N-terminal" evidence="14">
    <location>
        <begin position="19"/>
        <end position="355"/>
    </location>
</feature>
<evidence type="ECO:0000256" key="1">
    <source>
        <dbReference type="ARBA" id="ARBA00000321"/>
    </source>
</evidence>
<dbReference type="InterPro" id="IPR013780">
    <property type="entry name" value="Glyco_hydro_b"/>
</dbReference>
<dbReference type="InterPro" id="IPR017853">
    <property type="entry name" value="GH"/>
</dbReference>
<evidence type="ECO:0000313" key="17">
    <source>
        <dbReference type="Proteomes" id="UP000827092"/>
    </source>
</evidence>
<dbReference type="Pfam" id="PF01120">
    <property type="entry name" value="Alpha_L_fucos"/>
    <property type="match status" value="1"/>
</dbReference>
<reference evidence="16 17" key="1">
    <citation type="journal article" date="2022" name="Nat. Ecol. Evol.">
        <title>A masculinizing supergene underlies an exaggerated male reproductive morph in a spider.</title>
        <authorList>
            <person name="Hendrickx F."/>
            <person name="De Corte Z."/>
            <person name="Sonet G."/>
            <person name="Van Belleghem S.M."/>
            <person name="Kostlbacher S."/>
            <person name="Vangestel C."/>
        </authorList>
    </citation>
    <scope>NUCLEOTIDE SEQUENCE [LARGE SCALE GENOMIC DNA]</scope>
    <source>
        <strain evidence="16">W744_W776</strain>
    </source>
</reference>
<dbReference type="SMART" id="SM00812">
    <property type="entry name" value="Alpha_L_fucos"/>
    <property type="match status" value="1"/>
</dbReference>
<dbReference type="Pfam" id="PF16757">
    <property type="entry name" value="Fucosidase_C"/>
    <property type="match status" value="1"/>
</dbReference>